<dbReference type="RefSeq" id="WP_009374604.1">
    <property type="nucleotide sequence ID" value="NZ_ALJD01000002.1"/>
</dbReference>
<evidence type="ECO:0000259" key="2">
    <source>
        <dbReference type="SMART" id="SM00089"/>
    </source>
</evidence>
<feature type="domain" description="PKD/Chitinase" evidence="2">
    <location>
        <begin position="17"/>
        <end position="102"/>
    </location>
</feature>
<protein>
    <recommendedName>
        <fullName evidence="2">PKD/Chitinase domain-containing protein</fullName>
    </recommendedName>
</protein>
<accession>J3JI35</accession>
<dbReference type="AlphaFoldDB" id="J3JI35"/>
<dbReference type="InterPro" id="IPR013783">
    <property type="entry name" value="Ig-like_fold"/>
</dbReference>
<reference evidence="3 4" key="1">
    <citation type="journal article" date="2012" name="J. Bacteriol.">
        <title>Draft Genome Sequence of the Extremely Halophilic Archaeon Halogranum salarium B-1T.</title>
        <authorList>
            <person name="Kim K.K."/>
            <person name="Lee K.C."/>
            <person name="Lee J.S."/>
        </authorList>
    </citation>
    <scope>NUCLEOTIDE SEQUENCE [LARGE SCALE GENOMIC DNA]</scope>
    <source>
        <strain evidence="3 4">B-1</strain>
    </source>
</reference>
<organism evidence="3 4">
    <name type="scientific">Halogranum salarium B-1</name>
    <dbReference type="NCBI Taxonomy" id="1210908"/>
    <lineage>
        <taxon>Archaea</taxon>
        <taxon>Methanobacteriati</taxon>
        <taxon>Methanobacteriota</taxon>
        <taxon>Stenosarchaea group</taxon>
        <taxon>Halobacteria</taxon>
        <taxon>Halobacteriales</taxon>
        <taxon>Haloferacaceae</taxon>
    </lineage>
</organism>
<dbReference type="Gene3D" id="2.60.40.10">
    <property type="entry name" value="Immunoglobulins"/>
    <property type="match status" value="2"/>
</dbReference>
<proteinExistence type="predicted"/>
<evidence type="ECO:0000313" key="4">
    <source>
        <dbReference type="Proteomes" id="UP000007813"/>
    </source>
</evidence>
<feature type="compositionally biased region" description="Polar residues" evidence="1">
    <location>
        <begin position="194"/>
        <end position="217"/>
    </location>
</feature>
<sequence length="1105" mass="124178">MPTGVVAANEPPLSDAGLDQSVQRGSSVLLDGTGSRDPDGRIVEYDWTIITPNGQEITPVNESTARTTFDATHRGRYEVSLTVVDEDGASRTDTMYVTVERGRAPTVQISGPETSTAGTEATYTASFDRGAAPLDRIVWRVDGVPVGTDSLTTGQPTASLSHTFGSTGSHSIVATVYDTDRLNDSSTHRLTTRAISANEPADSTQSASLASRHSPTVTGPRLVTGERPLAATYQLTDAPSSSVRSVAWRTERTAIASGRTVSVEWTPGDHKLYAIVSYSDGSRDVARFADGETSVVADPEPAVAIRDLVTSGRVAGDAVAEDGYGNLQSVRVTLNGQRITRWPRNVVDTGKRLSSERHVSFSKKAEVGSESTISVTATDERGQTTTVSKEVTPTGVPEIVSSGFVNTPVDSYHERIDPDRYLAKHVMRVRLNGADPGMVSVQLETKKKNLVTIVETDRRLEYLGDGGGRVVVVTTRVKADSPGEYPVKFRLKQDDQRISWVDTVLHVESSPPELRLNVTYDGTFNQRNEWGMIIDAGSSFDPDGTELRYIWTEGAESISPDNETAKFRSHENATVTLRDDDSETTSRSHSFHQFFSPQIESIQSESQEPYQPNETVTLEVKTDDYQFTKNSYEADIGIRAKGVDVEVKDWRRVRTRPPNTASDVRQWVGTIEVPAHQLTENPDAVLEVYNEENPRRIKQRKHIPSVTVLTNATSVRYNSNVSNIRYLTKHVQHRQQTVDTVREKNQLILRGYNLTDTEITDTNQVIEERVKVQDAQYRTETEQFRTANRRDVFVHESSEWSAGGSTTFTETVPVTETEWRDERGGSGEFTGDTRQKKIDGADYKRWNQYEYEREVTKTGTREDWDYRTKVVEETRTRMVTHCSFFGCYEYEKEYTVDVRESYRVRVTETYTYTTTETETYWSFRPRRAGHDFTGESRLIKVDPADYTTQYEYRIETTREETYRLYEATREVQTAPPQYEWRHDQTVTGRIDSYRITRDPDLRVASTTVSKEWTLSKYQGLSKVISDTYKEEENVLETRATVEGVVVERAFNPKNGTFVTTNVNRFTETQTRDGVSTSDDFLSQTRPEVVCNVQNRGQPSCGGGYR</sequence>
<dbReference type="InterPro" id="IPR022409">
    <property type="entry name" value="PKD/Chitinase_dom"/>
</dbReference>
<name>J3JI35_9EURY</name>
<dbReference type="Proteomes" id="UP000007813">
    <property type="component" value="Unassembled WGS sequence"/>
</dbReference>
<evidence type="ECO:0000313" key="3">
    <source>
        <dbReference type="EMBL" id="EJN61529.1"/>
    </source>
</evidence>
<dbReference type="Pfam" id="PF22352">
    <property type="entry name" value="K319L-like_PKD"/>
    <property type="match status" value="1"/>
</dbReference>
<gene>
    <name evidence="3" type="ORF">HSB1_05700</name>
</gene>
<dbReference type="eggNOG" id="arCOG07781">
    <property type="taxonomic scope" value="Archaea"/>
</dbReference>
<dbReference type="SUPFAM" id="SSF49299">
    <property type="entry name" value="PKD domain"/>
    <property type="match status" value="1"/>
</dbReference>
<dbReference type="SMART" id="SM00089">
    <property type="entry name" value="PKD"/>
    <property type="match status" value="1"/>
</dbReference>
<feature type="region of interest" description="Disordered" evidence="1">
    <location>
        <begin position="1"/>
        <end position="22"/>
    </location>
</feature>
<comment type="caution">
    <text evidence="3">The sequence shown here is derived from an EMBL/GenBank/DDBJ whole genome shotgun (WGS) entry which is preliminary data.</text>
</comment>
<dbReference type="CDD" id="cd00146">
    <property type="entry name" value="PKD"/>
    <property type="match status" value="1"/>
</dbReference>
<dbReference type="InterPro" id="IPR035986">
    <property type="entry name" value="PKD_dom_sf"/>
</dbReference>
<dbReference type="EMBL" id="ALJD01000002">
    <property type="protein sequence ID" value="EJN61529.1"/>
    <property type="molecule type" value="Genomic_DNA"/>
</dbReference>
<evidence type="ECO:0000256" key="1">
    <source>
        <dbReference type="SAM" id="MobiDB-lite"/>
    </source>
</evidence>
<feature type="region of interest" description="Disordered" evidence="1">
    <location>
        <begin position="194"/>
        <end position="222"/>
    </location>
</feature>
<dbReference type="OrthoDB" id="308103at2157"/>